<accession>A0A8J6ISZ1</accession>
<dbReference type="CDD" id="cd13401">
    <property type="entry name" value="Slt70-like"/>
    <property type="match status" value="1"/>
</dbReference>
<dbReference type="InterPro" id="IPR008258">
    <property type="entry name" value="Transglycosylase_SLT_dom_1"/>
</dbReference>
<evidence type="ECO:0000259" key="4">
    <source>
        <dbReference type="Pfam" id="PF01464"/>
    </source>
</evidence>
<organism evidence="6 7">
    <name type="scientific">Neptunicella marina</name>
    <dbReference type="NCBI Taxonomy" id="2125989"/>
    <lineage>
        <taxon>Bacteria</taxon>
        <taxon>Pseudomonadati</taxon>
        <taxon>Pseudomonadota</taxon>
        <taxon>Gammaproteobacteria</taxon>
        <taxon>Alteromonadales</taxon>
        <taxon>Alteromonadaceae</taxon>
        <taxon>Neptunicella</taxon>
    </lineage>
</organism>
<feature type="chain" id="PRO_5035315068" evidence="3">
    <location>
        <begin position="21"/>
        <end position="640"/>
    </location>
</feature>
<dbReference type="Pfam" id="PF01464">
    <property type="entry name" value="SLT"/>
    <property type="match status" value="1"/>
</dbReference>
<evidence type="ECO:0000313" key="6">
    <source>
        <dbReference type="EMBL" id="MBC3765734.1"/>
    </source>
</evidence>
<dbReference type="PANTHER" id="PTHR37423:SF5">
    <property type="entry name" value="SOLUBLE LYTIC MUREIN TRANSGLYCOSYLASE"/>
    <property type="match status" value="1"/>
</dbReference>
<dbReference type="GO" id="GO:0004553">
    <property type="term" value="F:hydrolase activity, hydrolyzing O-glycosyl compounds"/>
    <property type="evidence" value="ECO:0007669"/>
    <property type="project" value="InterPro"/>
</dbReference>
<dbReference type="Gene3D" id="1.10.530.10">
    <property type="match status" value="1"/>
</dbReference>
<dbReference type="AlphaFoldDB" id="A0A8J6ISZ1"/>
<keyword evidence="7" id="KW-1185">Reference proteome</keyword>
<protein>
    <submittedName>
        <fullName evidence="6">Lytic transglycosylase domain-containing protein</fullName>
    </submittedName>
</protein>
<dbReference type="Gene3D" id="1.10.1240.20">
    <property type="entry name" value="Lytic transglycosylase, superhelical linker domain"/>
    <property type="match status" value="1"/>
</dbReference>
<dbReference type="Proteomes" id="UP000601768">
    <property type="component" value="Unassembled WGS sequence"/>
</dbReference>
<feature type="signal peptide" evidence="3">
    <location>
        <begin position="1"/>
        <end position="20"/>
    </location>
</feature>
<evidence type="ECO:0000256" key="1">
    <source>
        <dbReference type="ARBA" id="ARBA00007734"/>
    </source>
</evidence>
<dbReference type="PANTHER" id="PTHR37423">
    <property type="entry name" value="SOLUBLE LYTIC MUREIN TRANSGLYCOSYLASE-RELATED"/>
    <property type="match status" value="1"/>
</dbReference>
<feature type="domain" description="Transglycosylase SLT" evidence="4">
    <location>
        <begin position="483"/>
        <end position="585"/>
    </location>
</feature>
<dbReference type="Gene3D" id="1.25.20.10">
    <property type="entry name" value="Bacterial muramidases"/>
    <property type="match status" value="1"/>
</dbReference>
<dbReference type="SUPFAM" id="SSF53955">
    <property type="entry name" value="Lysozyme-like"/>
    <property type="match status" value="1"/>
</dbReference>
<evidence type="ECO:0000259" key="5">
    <source>
        <dbReference type="Pfam" id="PF14718"/>
    </source>
</evidence>
<dbReference type="GO" id="GO:0042597">
    <property type="term" value="C:periplasmic space"/>
    <property type="evidence" value="ECO:0007669"/>
    <property type="project" value="InterPro"/>
</dbReference>
<proteinExistence type="inferred from homology"/>
<dbReference type="InterPro" id="IPR023346">
    <property type="entry name" value="Lysozyme-like_dom_sf"/>
</dbReference>
<dbReference type="InterPro" id="IPR012289">
    <property type="entry name" value="Lytic_TGlycosylase_superhlx_L"/>
</dbReference>
<dbReference type="EMBL" id="JACNEP010000005">
    <property type="protein sequence ID" value="MBC3765734.1"/>
    <property type="molecule type" value="Genomic_DNA"/>
</dbReference>
<evidence type="ECO:0000256" key="3">
    <source>
        <dbReference type="SAM" id="SignalP"/>
    </source>
</evidence>
<reference evidence="6" key="1">
    <citation type="journal article" date="2018" name="Int. J. Syst. Evol. Microbiol.">
        <title>Neptunicella marina gen. nov., sp. nov., isolated from surface seawater.</title>
        <authorList>
            <person name="Liu X."/>
            <person name="Lai Q."/>
            <person name="Du Y."/>
            <person name="Zhang X."/>
            <person name="Liu Z."/>
            <person name="Sun F."/>
            <person name="Shao Z."/>
        </authorList>
    </citation>
    <scope>NUCLEOTIDE SEQUENCE</scope>
    <source>
        <strain evidence="6">S27-2</strain>
    </source>
</reference>
<dbReference type="RefSeq" id="WP_186506209.1">
    <property type="nucleotide sequence ID" value="NZ_JACNEP010000005.1"/>
</dbReference>
<feature type="domain" description="Lytic transglycosylase superhelical linker" evidence="5">
    <location>
        <begin position="401"/>
        <end position="467"/>
    </location>
</feature>
<sequence>MCFRVVLCIALWILSQASYADTLSQQREWFERAELIAASPGSSEYKMLVKKLADYPLLPYVEQKTLINYPYLSNQKRIARFLDKYEDTPLDAPLRKKWLTYLKNKNQKALFLHFYRDLGDTALRCTELKYRLEDQKQSKQILDEIDDLWLTGQSLPSACDPVLAVWRKAGRLTHEAVWQRMILAGDGGNHTLLPYLKKLLPKKEQYLGDLWLKVRRSPSYVSRPSMFPGTFPKKEAEILSYGLGRLIWHDRDLALASWQKLADKFAFSDEQKQHITEKFAISLALANHEKAGEWLELADKHFNNEEILRWHLAYLLRQKNWQRVLDIINAAPTKLISDYSYHYWQGRGLEELDASEQAHQKFFELANKRHYYGFLASGKLRSKPSLSDAPLMYDAQQLSQVANKTAAVRAREFLALKRTVDARREWIYLQSTLSHEQNLMAAVIADSWGWHDQAIFTFSRVGYLDDVKRRFPLAFKDQMVTTAEDHNVDPAWAFAIARRESSFMSDANSSVGARGLMQLMPGTARYLAKKKISSSTLFDPDTNVSYGTQYMRYLMDKLGNNQVLATAAYNAGWRRVKDWLPEDQSIPADVWVETIPYKETRNYVKAVMAYKQIYLRLLGDDRNLFTDLAKMQISPRQSTL</sequence>
<dbReference type="Pfam" id="PF14718">
    <property type="entry name" value="SLT_L"/>
    <property type="match status" value="1"/>
</dbReference>
<dbReference type="InterPro" id="IPR037061">
    <property type="entry name" value="Lytic_TGlycoase_superhlx_L_sf"/>
</dbReference>
<comment type="caution">
    <text evidence="6">The sequence shown here is derived from an EMBL/GenBank/DDBJ whole genome shotgun (WGS) entry which is preliminary data.</text>
</comment>
<comment type="similarity">
    <text evidence="1">Belongs to the transglycosylase Slt family.</text>
</comment>
<gene>
    <name evidence="6" type="ORF">H8B19_07590</name>
</gene>
<evidence type="ECO:0000256" key="2">
    <source>
        <dbReference type="ARBA" id="ARBA00022729"/>
    </source>
</evidence>
<evidence type="ECO:0000313" key="7">
    <source>
        <dbReference type="Proteomes" id="UP000601768"/>
    </source>
</evidence>
<dbReference type="InterPro" id="IPR008939">
    <property type="entry name" value="Lytic_TGlycosylase_superhlx_U"/>
</dbReference>
<reference evidence="6" key="2">
    <citation type="submission" date="2020-08" db="EMBL/GenBank/DDBJ databases">
        <authorList>
            <person name="Lai Q."/>
        </authorList>
    </citation>
    <scope>NUCLEOTIDE SEQUENCE</scope>
    <source>
        <strain evidence="6">S27-2</strain>
    </source>
</reference>
<name>A0A8J6ISZ1_9ALTE</name>
<keyword evidence="2 3" id="KW-0732">Signal</keyword>
<dbReference type="SUPFAM" id="SSF48435">
    <property type="entry name" value="Bacterial muramidases"/>
    <property type="match status" value="1"/>
</dbReference>